<dbReference type="SUPFAM" id="SSF51445">
    <property type="entry name" value="(Trans)glycosidases"/>
    <property type="match status" value="1"/>
</dbReference>
<keyword evidence="2" id="KW-0378">Hydrolase</keyword>
<feature type="domain" description="Beta-glucuronidase C-terminal" evidence="1">
    <location>
        <begin position="423"/>
        <end position="529"/>
    </location>
</feature>
<comment type="caution">
    <text evidence="2">The sequence shown here is derived from an EMBL/GenBank/DDBJ whole genome shotgun (WGS) entry which is preliminary data.</text>
</comment>
<evidence type="ECO:0000259" key="1">
    <source>
        <dbReference type="Pfam" id="PF16862"/>
    </source>
</evidence>
<name>A0A9P4QG99_9PEZI</name>
<organism evidence="2 3">
    <name type="scientific">Polychaeton citri CBS 116435</name>
    <dbReference type="NCBI Taxonomy" id="1314669"/>
    <lineage>
        <taxon>Eukaryota</taxon>
        <taxon>Fungi</taxon>
        <taxon>Dikarya</taxon>
        <taxon>Ascomycota</taxon>
        <taxon>Pezizomycotina</taxon>
        <taxon>Dothideomycetes</taxon>
        <taxon>Dothideomycetidae</taxon>
        <taxon>Capnodiales</taxon>
        <taxon>Capnodiaceae</taxon>
        <taxon>Polychaeton</taxon>
    </lineage>
</organism>
<dbReference type="InterPro" id="IPR031728">
    <property type="entry name" value="GlcAase_C"/>
</dbReference>
<dbReference type="InterPro" id="IPR017853">
    <property type="entry name" value="GH"/>
</dbReference>
<dbReference type="Gene3D" id="3.20.20.80">
    <property type="entry name" value="Glycosidases"/>
    <property type="match status" value="1"/>
</dbReference>
<dbReference type="PANTHER" id="PTHR36183:SF2">
    <property type="entry name" value="BETA-GLUCURONIDASE C-TERMINAL DOMAIN-CONTAINING PROTEIN"/>
    <property type="match status" value="1"/>
</dbReference>
<reference evidence="2" key="1">
    <citation type="journal article" date="2020" name="Stud. Mycol.">
        <title>101 Dothideomycetes genomes: a test case for predicting lifestyles and emergence of pathogens.</title>
        <authorList>
            <person name="Haridas S."/>
            <person name="Albert R."/>
            <person name="Binder M."/>
            <person name="Bloem J."/>
            <person name="Labutti K."/>
            <person name="Salamov A."/>
            <person name="Andreopoulos B."/>
            <person name="Baker S."/>
            <person name="Barry K."/>
            <person name="Bills G."/>
            <person name="Bluhm B."/>
            <person name="Cannon C."/>
            <person name="Castanera R."/>
            <person name="Culley D."/>
            <person name="Daum C."/>
            <person name="Ezra D."/>
            <person name="Gonzalez J."/>
            <person name="Henrissat B."/>
            <person name="Kuo A."/>
            <person name="Liang C."/>
            <person name="Lipzen A."/>
            <person name="Lutzoni F."/>
            <person name="Magnuson J."/>
            <person name="Mondo S."/>
            <person name="Nolan M."/>
            <person name="Ohm R."/>
            <person name="Pangilinan J."/>
            <person name="Park H.-J."/>
            <person name="Ramirez L."/>
            <person name="Alfaro M."/>
            <person name="Sun H."/>
            <person name="Tritt A."/>
            <person name="Yoshinaga Y."/>
            <person name="Zwiers L.-H."/>
            <person name="Turgeon B."/>
            <person name="Goodwin S."/>
            <person name="Spatafora J."/>
            <person name="Crous P."/>
            <person name="Grigoriev I."/>
        </authorList>
    </citation>
    <scope>NUCLEOTIDE SEQUENCE</scope>
    <source>
        <strain evidence="2">CBS 116435</strain>
    </source>
</reference>
<accession>A0A9P4QG99</accession>
<dbReference type="InterPro" id="IPR052974">
    <property type="entry name" value="GH79_Enzymes"/>
</dbReference>
<dbReference type="Proteomes" id="UP000799441">
    <property type="component" value="Unassembled WGS sequence"/>
</dbReference>
<gene>
    <name evidence="2" type="ORF">K431DRAFT_336181</name>
</gene>
<dbReference type="PANTHER" id="PTHR36183">
    <property type="entry name" value="BETA-GLUCURONIDASE"/>
    <property type="match status" value="1"/>
</dbReference>
<sequence length="543" mass="60043">MSHQSIDVGSFVFIGRALTRAAIHVPTTPGYAAGVPLNAFVSYSIEFSSFPDFAGNSSNPNVFSNNLLKNLEAISRTKPYIRVGGNTQDYVVFDASQGTALVGMVDPEKSPDYPTTITIGPAYFQSYSTWPGTKYIHGFNLGRNSTTARQGLIDSVTYACKALGDGKLAYWELGNEPDLFKTSSQGPVRPAGWNEQDYVTEWLRWTGQIRNAMRKACPKLATDQAFQFYAPSFAGVSNSLDPITTWQQGLDADRDIALITTHNYISGAEVPGVTLQHTLMNHTANIASIAKQLNESHLLQAEPDDTVPPGPYNSRTPFIMGETNSLYNQGRPGLSNTFGAALWGVDFNLWCATNNISRVHMHQGTNYRYQSWQPIETNITAKGTKAPYYGNIAVATFLGELDGEMGERPKVVNLPLPREEESAYASYVDGQLASLIVINMQQYNATDYNAEYINHYARPVERYEFQLPGRLRGNVQLQRMMANGSDAITGCTFGGYSYNYELDNGMPVRLNNVTAAETARVGRDGRLSIVLQFDRRGKPVHYR</sequence>
<dbReference type="Pfam" id="PF16862">
    <property type="entry name" value="Glyco_hydro_79C"/>
    <property type="match status" value="1"/>
</dbReference>
<dbReference type="GO" id="GO:0016787">
    <property type="term" value="F:hydrolase activity"/>
    <property type="evidence" value="ECO:0007669"/>
    <property type="project" value="UniProtKB-KW"/>
</dbReference>
<evidence type="ECO:0000313" key="2">
    <source>
        <dbReference type="EMBL" id="KAF2725705.1"/>
    </source>
</evidence>
<dbReference type="OrthoDB" id="2831684at2759"/>
<protein>
    <submittedName>
        <fullName evidence="2">Glycoside hydrolase family 79 protein</fullName>
    </submittedName>
</protein>
<keyword evidence="3" id="KW-1185">Reference proteome</keyword>
<dbReference type="AlphaFoldDB" id="A0A9P4QG99"/>
<dbReference type="EMBL" id="MU003767">
    <property type="protein sequence ID" value="KAF2725705.1"/>
    <property type="molecule type" value="Genomic_DNA"/>
</dbReference>
<proteinExistence type="predicted"/>
<evidence type="ECO:0000313" key="3">
    <source>
        <dbReference type="Proteomes" id="UP000799441"/>
    </source>
</evidence>